<keyword evidence="12" id="KW-1185">Reference proteome</keyword>
<feature type="transmembrane region" description="Helical" evidence="8">
    <location>
        <begin position="133"/>
        <end position="150"/>
    </location>
</feature>
<feature type="domain" description="Aminoarabinose transferase C-terminal" evidence="10">
    <location>
        <begin position="464"/>
        <end position="569"/>
    </location>
</feature>
<feature type="domain" description="Glycosyltransferase RgtA/B/C/D-like" evidence="9">
    <location>
        <begin position="85"/>
        <end position="244"/>
    </location>
</feature>
<keyword evidence="5 8" id="KW-0812">Transmembrane</keyword>
<keyword evidence="7 8" id="KW-0472">Membrane</keyword>
<reference evidence="11 12" key="1">
    <citation type="submission" date="2019-03" db="EMBL/GenBank/DDBJ databases">
        <title>Genomic Encyclopedia of Type Strains, Phase IV (KMG-IV): sequencing the most valuable type-strain genomes for metagenomic binning, comparative biology and taxonomic classification.</title>
        <authorList>
            <person name="Goeker M."/>
        </authorList>
    </citation>
    <scope>NUCLEOTIDE SEQUENCE [LARGE SCALE GENOMIC DNA]</scope>
    <source>
        <strain evidence="11 12">DSM 7445</strain>
    </source>
</reference>
<evidence type="ECO:0000256" key="6">
    <source>
        <dbReference type="ARBA" id="ARBA00022989"/>
    </source>
</evidence>
<dbReference type="GO" id="GO:0010041">
    <property type="term" value="P:response to iron(III) ion"/>
    <property type="evidence" value="ECO:0007669"/>
    <property type="project" value="TreeGrafter"/>
</dbReference>
<dbReference type="PANTHER" id="PTHR33908">
    <property type="entry name" value="MANNOSYLTRANSFERASE YKCB-RELATED"/>
    <property type="match status" value="1"/>
</dbReference>
<sequence length="572" mass="63568">MNPTASPSSLHAGEPSAVAFSGSRRLCRLLAWLLLAACCALWCYVLGARTLIPTDESRYAEIAREMTASGDFISQRLNGIQYYGKPPLQAWMTALTFQAFGLGEWQARLWTGLCGLFGIAMVTYTGWRLFGRRAGLFNGLVLASSLYWIAAGHISSLDMGLAAMMTLALCALLLAQRDDASDGERRNYMLLCWAGLGLAMMSKGLIGVVLPGAVLVVYALLTRDFAIWKRLHVIAGLPVFFAITLQWFVAMSVRNPEFLHFFFIREHFQRFSSNVHLRQAPWHYYLPYLLGGVLPWLGVCLQSLRAGWGKAAGRFQPDKLLLVWAVFIFCFFSIAKGKLPSYILPVFPAIAMLIGHYLDKAPRRDFIIAAALTVVVGVVMLGMAWHFPRRRDPAEVALYHAYVPWIVVAGMSMLTGGILAIRLSAKMRTAAVVSIALAGFVSGHALLLGHEPFGRNKAGLEHLDEISAEIGPDTAIYSVGAYEYSLPFYLRRTMTMVEHAEDGMVLGLQKEPQLWIPQREDFVREWMKKRSAGNKAIAVMRPDIHAQLQKDGVPMRVIARDARRIVVANDAR</sequence>
<keyword evidence="4 11" id="KW-0808">Transferase</keyword>
<dbReference type="EMBL" id="SLZQ01000004">
    <property type="protein sequence ID" value="TCS37427.1"/>
    <property type="molecule type" value="Genomic_DNA"/>
</dbReference>
<keyword evidence="6 8" id="KW-1133">Transmembrane helix</keyword>
<dbReference type="GO" id="GO:0009103">
    <property type="term" value="P:lipopolysaccharide biosynthetic process"/>
    <property type="evidence" value="ECO:0007669"/>
    <property type="project" value="TreeGrafter"/>
</dbReference>
<name>A0A4R3HVY4_PAULE</name>
<gene>
    <name evidence="11" type="ORF">EDC30_104230</name>
</gene>
<dbReference type="Proteomes" id="UP000295382">
    <property type="component" value="Unassembled WGS sequence"/>
</dbReference>
<evidence type="ECO:0000256" key="8">
    <source>
        <dbReference type="SAM" id="Phobius"/>
    </source>
</evidence>
<feature type="transmembrane region" description="Helical" evidence="8">
    <location>
        <begin position="285"/>
        <end position="308"/>
    </location>
</feature>
<comment type="subcellular location">
    <subcellularLocation>
        <location evidence="1">Cell membrane</location>
        <topology evidence="1">Multi-pass membrane protein</topology>
    </subcellularLocation>
</comment>
<evidence type="ECO:0000259" key="10">
    <source>
        <dbReference type="Pfam" id="PF18583"/>
    </source>
</evidence>
<dbReference type="Pfam" id="PF13231">
    <property type="entry name" value="PMT_2"/>
    <property type="match status" value="1"/>
</dbReference>
<dbReference type="PANTHER" id="PTHR33908:SF3">
    <property type="entry name" value="UNDECAPRENYL PHOSPHATE-ALPHA-4-AMINO-4-DEOXY-L-ARABINOSE ARABINOSYL TRANSFERASE"/>
    <property type="match status" value="1"/>
</dbReference>
<protein>
    <submittedName>
        <fullName evidence="11">4-amino-4-deoxy-L-arabinose transferase-like glycosyltransferase</fullName>
    </submittedName>
</protein>
<organism evidence="11 12">
    <name type="scientific">Paucimonas lemoignei</name>
    <name type="common">Pseudomonas lemoignei</name>
    <dbReference type="NCBI Taxonomy" id="29443"/>
    <lineage>
        <taxon>Bacteria</taxon>
        <taxon>Pseudomonadati</taxon>
        <taxon>Pseudomonadota</taxon>
        <taxon>Betaproteobacteria</taxon>
        <taxon>Burkholderiales</taxon>
        <taxon>Burkholderiaceae</taxon>
        <taxon>Paucimonas</taxon>
    </lineage>
</organism>
<feature type="transmembrane region" description="Helical" evidence="8">
    <location>
        <begin position="109"/>
        <end position="127"/>
    </location>
</feature>
<evidence type="ECO:0000256" key="1">
    <source>
        <dbReference type="ARBA" id="ARBA00004651"/>
    </source>
</evidence>
<dbReference type="GO" id="GO:0016763">
    <property type="term" value="F:pentosyltransferase activity"/>
    <property type="evidence" value="ECO:0007669"/>
    <property type="project" value="TreeGrafter"/>
</dbReference>
<evidence type="ECO:0000256" key="3">
    <source>
        <dbReference type="ARBA" id="ARBA00022676"/>
    </source>
</evidence>
<keyword evidence="2" id="KW-1003">Cell membrane</keyword>
<evidence type="ECO:0000256" key="4">
    <source>
        <dbReference type="ARBA" id="ARBA00022679"/>
    </source>
</evidence>
<dbReference type="GO" id="GO:0005886">
    <property type="term" value="C:plasma membrane"/>
    <property type="evidence" value="ECO:0007669"/>
    <property type="project" value="UniProtKB-SubCell"/>
</dbReference>
<comment type="caution">
    <text evidence="11">The sequence shown here is derived from an EMBL/GenBank/DDBJ whole genome shotgun (WGS) entry which is preliminary data.</text>
</comment>
<accession>A0A4R3HVY4</accession>
<feature type="transmembrane region" description="Helical" evidence="8">
    <location>
        <begin position="320"/>
        <end position="336"/>
    </location>
</feature>
<feature type="transmembrane region" description="Helical" evidence="8">
    <location>
        <begin position="342"/>
        <end position="359"/>
    </location>
</feature>
<evidence type="ECO:0000313" key="11">
    <source>
        <dbReference type="EMBL" id="TCS37427.1"/>
    </source>
</evidence>
<keyword evidence="3" id="KW-0328">Glycosyltransferase</keyword>
<feature type="transmembrane region" description="Helical" evidence="8">
    <location>
        <begin position="233"/>
        <end position="253"/>
    </location>
</feature>
<evidence type="ECO:0000256" key="2">
    <source>
        <dbReference type="ARBA" id="ARBA00022475"/>
    </source>
</evidence>
<feature type="transmembrane region" description="Helical" evidence="8">
    <location>
        <begin position="366"/>
        <end position="387"/>
    </location>
</feature>
<dbReference type="InterPro" id="IPR038731">
    <property type="entry name" value="RgtA/B/C-like"/>
</dbReference>
<evidence type="ECO:0000256" key="5">
    <source>
        <dbReference type="ARBA" id="ARBA00022692"/>
    </source>
</evidence>
<evidence type="ECO:0000256" key="7">
    <source>
        <dbReference type="ARBA" id="ARBA00023136"/>
    </source>
</evidence>
<feature type="transmembrane region" description="Helical" evidence="8">
    <location>
        <begin position="188"/>
        <end position="221"/>
    </location>
</feature>
<dbReference type="InterPro" id="IPR040845">
    <property type="entry name" value="Arnt_C"/>
</dbReference>
<feature type="transmembrane region" description="Helical" evidence="8">
    <location>
        <begin position="399"/>
        <end position="423"/>
    </location>
</feature>
<feature type="transmembrane region" description="Helical" evidence="8">
    <location>
        <begin position="29"/>
        <end position="48"/>
    </location>
</feature>
<dbReference type="InterPro" id="IPR050297">
    <property type="entry name" value="LipidA_mod_glycosyltrf_83"/>
</dbReference>
<proteinExistence type="predicted"/>
<feature type="transmembrane region" description="Helical" evidence="8">
    <location>
        <begin position="430"/>
        <end position="448"/>
    </location>
</feature>
<evidence type="ECO:0000259" key="9">
    <source>
        <dbReference type="Pfam" id="PF13231"/>
    </source>
</evidence>
<evidence type="ECO:0000313" key="12">
    <source>
        <dbReference type="Proteomes" id="UP000295382"/>
    </source>
</evidence>
<dbReference type="Pfam" id="PF18583">
    <property type="entry name" value="Arnt_C"/>
    <property type="match status" value="1"/>
</dbReference>
<dbReference type="AlphaFoldDB" id="A0A4R3HVY4"/>
<dbReference type="OrthoDB" id="9775035at2"/>
<dbReference type="RefSeq" id="WP_132258367.1">
    <property type="nucleotide sequence ID" value="NZ_SLZQ01000004.1"/>
</dbReference>